<dbReference type="Pfam" id="PF13609">
    <property type="entry name" value="Porin_4"/>
    <property type="match status" value="1"/>
</dbReference>
<evidence type="ECO:0000256" key="2">
    <source>
        <dbReference type="ARBA" id="ARBA00011233"/>
    </source>
</evidence>
<feature type="signal peptide" evidence="11">
    <location>
        <begin position="1"/>
        <end position="20"/>
    </location>
</feature>
<evidence type="ECO:0000256" key="5">
    <source>
        <dbReference type="ARBA" id="ARBA00022692"/>
    </source>
</evidence>
<dbReference type="GO" id="GO:0034220">
    <property type="term" value="P:monoatomic ion transmembrane transport"/>
    <property type="evidence" value="ECO:0007669"/>
    <property type="project" value="InterPro"/>
</dbReference>
<comment type="subunit">
    <text evidence="2">Homotrimer.</text>
</comment>
<organism evidence="13 14">
    <name type="scientific">Noviherbaspirillum autotrophicum</name>
    <dbReference type="NCBI Taxonomy" id="709839"/>
    <lineage>
        <taxon>Bacteria</taxon>
        <taxon>Pseudomonadati</taxon>
        <taxon>Pseudomonadota</taxon>
        <taxon>Betaproteobacteria</taxon>
        <taxon>Burkholderiales</taxon>
        <taxon>Oxalobacteraceae</taxon>
        <taxon>Noviherbaspirillum</taxon>
    </lineage>
</organism>
<dbReference type="PANTHER" id="PTHR34501:SF9">
    <property type="entry name" value="MAJOR OUTER MEMBRANE PROTEIN P.IA"/>
    <property type="match status" value="1"/>
</dbReference>
<name>A0A0C1Y7H9_9BURK</name>
<dbReference type="InterPro" id="IPR033900">
    <property type="entry name" value="Gram_neg_porin_domain"/>
</dbReference>
<keyword evidence="7" id="KW-0406">Ion transport</keyword>
<dbReference type="InterPro" id="IPR050298">
    <property type="entry name" value="Gram-neg_bact_OMP"/>
</dbReference>
<evidence type="ECO:0000256" key="3">
    <source>
        <dbReference type="ARBA" id="ARBA00022448"/>
    </source>
</evidence>
<dbReference type="Gene3D" id="2.40.160.10">
    <property type="entry name" value="Porin"/>
    <property type="match status" value="1"/>
</dbReference>
<evidence type="ECO:0000313" key="14">
    <source>
        <dbReference type="Proteomes" id="UP000031572"/>
    </source>
</evidence>
<dbReference type="SUPFAM" id="SSF56935">
    <property type="entry name" value="Porins"/>
    <property type="match status" value="1"/>
</dbReference>
<evidence type="ECO:0000256" key="8">
    <source>
        <dbReference type="ARBA" id="ARBA00023114"/>
    </source>
</evidence>
<dbReference type="EMBL" id="JWJG01000028">
    <property type="protein sequence ID" value="KIF82848.1"/>
    <property type="molecule type" value="Genomic_DNA"/>
</dbReference>
<dbReference type="OrthoDB" id="5289162at2"/>
<dbReference type="CDD" id="cd00342">
    <property type="entry name" value="gram_neg_porins"/>
    <property type="match status" value="1"/>
</dbReference>
<dbReference type="InterPro" id="IPR023614">
    <property type="entry name" value="Porin_dom_sf"/>
</dbReference>
<sequence>MKKTLLAFAVMGALAGTASAQSNVTVYGVLDIALNYADNGAAANSRTYSLDNGTQLPSRIGFKGSEDLGGGLSASFQLENGFNSDSGASTQTGRLFGRQAWVGLNGGFGSVKLGRQWAPLFLALAEIDPFEVGLAGDASLMFGAGSYPLRTDNTINYSIPAMNGFSGQVSYVLGESPGSFSDNRQYGLGVGYVNGPINVQFGYHNANTTAAPSVTDTKHAFIGAVYNFGPAKAHLGYGDSKLESNTPGANVKNRNWLLGLSAPVGSAGTAMLSYIRNNVRDVSDANSTLVAIGYTHALSKRTSVYTSLSHTSNDSSAALNGAAANGNDPTLFNVGLRHKF</sequence>
<evidence type="ECO:0000256" key="10">
    <source>
        <dbReference type="ARBA" id="ARBA00023237"/>
    </source>
</evidence>
<keyword evidence="6 11" id="KW-0732">Signal</keyword>
<dbReference type="PRINTS" id="PR00184">
    <property type="entry name" value="NEISSPPORIN"/>
</dbReference>
<keyword evidence="14" id="KW-1185">Reference proteome</keyword>
<evidence type="ECO:0000256" key="1">
    <source>
        <dbReference type="ARBA" id="ARBA00004571"/>
    </source>
</evidence>
<keyword evidence="3" id="KW-0813">Transport</keyword>
<comment type="caution">
    <text evidence="13">The sequence shown here is derived from an EMBL/GenBank/DDBJ whole genome shotgun (WGS) entry which is preliminary data.</text>
</comment>
<dbReference type="AlphaFoldDB" id="A0A0C1Y7H9"/>
<evidence type="ECO:0000256" key="6">
    <source>
        <dbReference type="ARBA" id="ARBA00022729"/>
    </source>
</evidence>
<feature type="domain" description="Porin" evidence="12">
    <location>
        <begin position="7"/>
        <end position="314"/>
    </location>
</feature>
<keyword evidence="10" id="KW-0998">Cell outer membrane</keyword>
<evidence type="ECO:0000256" key="4">
    <source>
        <dbReference type="ARBA" id="ARBA00022452"/>
    </source>
</evidence>
<dbReference type="PRINTS" id="PR00182">
    <property type="entry name" value="ECOLNEIPORIN"/>
</dbReference>
<proteinExistence type="predicted"/>
<feature type="chain" id="PRO_5002160495" description="Porin domain-containing protein" evidence="11">
    <location>
        <begin position="21"/>
        <end position="340"/>
    </location>
</feature>
<evidence type="ECO:0000256" key="11">
    <source>
        <dbReference type="SAM" id="SignalP"/>
    </source>
</evidence>
<dbReference type="GO" id="GO:0009279">
    <property type="term" value="C:cell outer membrane"/>
    <property type="evidence" value="ECO:0007669"/>
    <property type="project" value="UniProtKB-SubCell"/>
</dbReference>
<dbReference type="RefSeq" id="WP_040041482.1">
    <property type="nucleotide sequence ID" value="NZ_JWJG01000028.1"/>
</dbReference>
<dbReference type="GO" id="GO:0015288">
    <property type="term" value="F:porin activity"/>
    <property type="evidence" value="ECO:0007669"/>
    <property type="project" value="UniProtKB-KW"/>
</dbReference>
<dbReference type="PANTHER" id="PTHR34501">
    <property type="entry name" value="PROTEIN YDDL-RELATED"/>
    <property type="match status" value="1"/>
</dbReference>
<protein>
    <recommendedName>
        <fullName evidence="12">Porin domain-containing protein</fullName>
    </recommendedName>
</protein>
<evidence type="ECO:0000313" key="13">
    <source>
        <dbReference type="EMBL" id="KIF82848.1"/>
    </source>
</evidence>
<keyword evidence="5" id="KW-0812">Transmembrane</keyword>
<reference evidence="13 14" key="1">
    <citation type="submission" date="2014-12" db="EMBL/GenBank/DDBJ databases">
        <title>Denitrispirillum autotrophicum gen. nov., sp. nov., Denitrifying, Facultatively Autotrophic Bacteria Isolated from Rice Paddy Soil.</title>
        <authorList>
            <person name="Ishii S."/>
            <person name="Ashida N."/>
            <person name="Ohno H."/>
            <person name="Otsuka S."/>
            <person name="Yokota A."/>
            <person name="Senoo K."/>
        </authorList>
    </citation>
    <scope>NUCLEOTIDE SEQUENCE [LARGE SCALE GENOMIC DNA]</scope>
    <source>
        <strain evidence="13 14">TSA66</strain>
    </source>
</reference>
<evidence type="ECO:0000259" key="12">
    <source>
        <dbReference type="Pfam" id="PF13609"/>
    </source>
</evidence>
<evidence type="ECO:0000256" key="7">
    <source>
        <dbReference type="ARBA" id="ARBA00023065"/>
    </source>
</evidence>
<accession>A0A0C1Y7H9</accession>
<dbReference type="STRING" id="709839.TSA66_21710"/>
<gene>
    <name evidence="13" type="ORF">TSA66_21710</name>
</gene>
<dbReference type="InterPro" id="IPR002299">
    <property type="entry name" value="Porin_Neis"/>
</dbReference>
<dbReference type="Proteomes" id="UP000031572">
    <property type="component" value="Unassembled WGS sequence"/>
</dbReference>
<dbReference type="GO" id="GO:0046930">
    <property type="term" value="C:pore complex"/>
    <property type="evidence" value="ECO:0007669"/>
    <property type="project" value="UniProtKB-KW"/>
</dbReference>
<keyword evidence="4" id="KW-1134">Transmembrane beta strand</keyword>
<comment type="subcellular location">
    <subcellularLocation>
        <location evidence="1">Cell outer membrane</location>
        <topology evidence="1">Multi-pass membrane protein</topology>
    </subcellularLocation>
</comment>
<keyword evidence="9" id="KW-0472">Membrane</keyword>
<evidence type="ECO:0000256" key="9">
    <source>
        <dbReference type="ARBA" id="ARBA00023136"/>
    </source>
</evidence>
<keyword evidence="8" id="KW-0626">Porin</keyword>
<dbReference type="InterPro" id="IPR001702">
    <property type="entry name" value="Porin_Gram-ve"/>
</dbReference>